<name>A0AA88DLT0_FICCA</name>
<proteinExistence type="predicted"/>
<dbReference type="Proteomes" id="UP001187192">
    <property type="component" value="Unassembled WGS sequence"/>
</dbReference>
<comment type="caution">
    <text evidence="1">The sequence shown here is derived from an EMBL/GenBank/DDBJ whole genome shotgun (WGS) entry which is preliminary data.</text>
</comment>
<keyword evidence="2" id="KW-1185">Reference proteome</keyword>
<reference evidence="1" key="1">
    <citation type="submission" date="2023-07" db="EMBL/GenBank/DDBJ databases">
        <title>draft genome sequence of fig (Ficus carica).</title>
        <authorList>
            <person name="Takahashi T."/>
            <person name="Nishimura K."/>
        </authorList>
    </citation>
    <scope>NUCLEOTIDE SEQUENCE</scope>
</reference>
<accession>A0AA88DLT0</accession>
<sequence length="113" mass="12637">MRNMGGWVQFAMRLIRELEWIFGRTRGSLRLVVSRLLLRINQLGEVAFVTDLLVPGAPFWDVNKIRSVLTHESLAAKFAVEIASSLSYDNPVFEGDAKVVIDSLTSSSFFSSS</sequence>
<protein>
    <submittedName>
        <fullName evidence="1">Uncharacterized protein</fullName>
    </submittedName>
</protein>
<evidence type="ECO:0000313" key="2">
    <source>
        <dbReference type="Proteomes" id="UP001187192"/>
    </source>
</evidence>
<evidence type="ECO:0000313" key="1">
    <source>
        <dbReference type="EMBL" id="GMN57628.1"/>
    </source>
</evidence>
<organism evidence="1 2">
    <name type="scientific">Ficus carica</name>
    <name type="common">Common fig</name>
    <dbReference type="NCBI Taxonomy" id="3494"/>
    <lineage>
        <taxon>Eukaryota</taxon>
        <taxon>Viridiplantae</taxon>
        <taxon>Streptophyta</taxon>
        <taxon>Embryophyta</taxon>
        <taxon>Tracheophyta</taxon>
        <taxon>Spermatophyta</taxon>
        <taxon>Magnoliopsida</taxon>
        <taxon>eudicotyledons</taxon>
        <taxon>Gunneridae</taxon>
        <taxon>Pentapetalae</taxon>
        <taxon>rosids</taxon>
        <taxon>fabids</taxon>
        <taxon>Rosales</taxon>
        <taxon>Moraceae</taxon>
        <taxon>Ficeae</taxon>
        <taxon>Ficus</taxon>
    </lineage>
</organism>
<dbReference type="AlphaFoldDB" id="A0AA88DLT0"/>
<gene>
    <name evidence="1" type="ORF">TIFTF001_026747</name>
</gene>
<dbReference type="EMBL" id="BTGU01000071">
    <property type="protein sequence ID" value="GMN57628.1"/>
    <property type="molecule type" value="Genomic_DNA"/>
</dbReference>